<dbReference type="PANTHER" id="PTHR47966">
    <property type="entry name" value="BETA-SITE APP-CLEAVING ENZYME, ISOFORM A-RELATED"/>
    <property type="match status" value="1"/>
</dbReference>
<evidence type="ECO:0000313" key="4">
    <source>
        <dbReference type="EMBL" id="KAK8086758.1"/>
    </source>
</evidence>
<protein>
    <recommendedName>
        <fullName evidence="3">Peptidase A1 domain-containing protein</fullName>
    </recommendedName>
</protein>
<dbReference type="GeneID" id="92086204"/>
<comment type="similarity">
    <text evidence="1">Belongs to the peptidase A1 family.</text>
</comment>
<feature type="compositionally biased region" description="Basic residues" evidence="2">
    <location>
        <begin position="57"/>
        <end position="66"/>
    </location>
</feature>
<evidence type="ECO:0000256" key="2">
    <source>
        <dbReference type="SAM" id="MobiDB-lite"/>
    </source>
</evidence>
<accession>A0ABR1WUH0</accession>
<reference evidence="4 5" key="1">
    <citation type="submission" date="2023-01" db="EMBL/GenBank/DDBJ databases">
        <title>Analysis of 21 Apiospora genomes using comparative genomics revels a genus with tremendous synthesis potential of carbohydrate active enzymes and secondary metabolites.</title>
        <authorList>
            <person name="Sorensen T."/>
        </authorList>
    </citation>
    <scope>NUCLEOTIDE SEQUENCE [LARGE SCALE GENOMIC DNA]</scope>
    <source>
        <strain evidence="4 5">CBS 135458</strain>
    </source>
</reference>
<dbReference type="Proteomes" id="UP001480595">
    <property type="component" value="Unassembled WGS sequence"/>
</dbReference>
<dbReference type="RefSeq" id="XP_066721282.1">
    <property type="nucleotide sequence ID" value="XM_066853141.1"/>
</dbReference>
<feature type="domain" description="Peptidase A1" evidence="3">
    <location>
        <begin position="110"/>
        <end position="428"/>
    </location>
</feature>
<dbReference type="InterPro" id="IPR001461">
    <property type="entry name" value="Aspartic_peptidase_A1"/>
</dbReference>
<comment type="caution">
    <text evidence="4">The sequence shown here is derived from an EMBL/GenBank/DDBJ whole genome shotgun (WGS) entry which is preliminary data.</text>
</comment>
<dbReference type="InterPro" id="IPR033121">
    <property type="entry name" value="PEPTIDASE_A1"/>
</dbReference>
<dbReference type="PROSITE" id="PS51767">
    <property type="entry name" value="PEPTIDASE_A1"/>
    <property type="match status" value="1"/>
</dbReference>
<dbReference type="CDD" id="cd05471">
    <property type="entry name" value="pepsin_like"/>
    <property type="match status" value="1"/>
</dbReference>
<dbReference type="EMBL" id="JAQQWL010000002">
    <property type="protein sequence ID" value="KAK8086758.1"/>
    <property type="molecule type" value="Genomic_DNA"/>
</dbReference>
<name>A0ABR1WUH0_9PEZI</name>
<sequence>MWFLLFILVGCCLSLPSEPRRQPIPQSDIVPSLSIPGVEFRRARPFSDTPKASLARKGGKHAKLKRLPQSPSHRLPSAAAFFAEHLQFDVVPGIFPTGNVSVVDHSATQYSVEVVLDGSPVNLILDTAGSDTWVRSRNFTCLNNVTEPASRSQCDWGKFGATGFPNGPIQDQHFTIRNADGSGVSGQLGYMDVSLANVAVHNQEVAIATQGTWHGDNITSVINLRLSIRPLFTTMVTDGLVEPYWSLAISRNSSDGLFCLGALPPAVNRSQNHRQGDLLIANLANKNFAAYQPSYYATIFDGFKIGNIDIIESLPLILDSATTLAYLPPDVAEIVNNHFRPAATYLWDYGSYFVPCDATPPRFAVMLQNSPFEINPKDMIKHDVVHPSTGMCQTGITTGASGPYVLGLTFLTNVVVGFDIGGGLIEVIAREYY</sequence>
<dbReference type="InterPro" id="IPR034164">
    <property type="entry name" value="Pepsin-like_dom"/>
</dbReference>
<dbReference type="SUPFAM" id="SSF50630">
    <property type="entry name" value="Acid proteases"/>
    <property type="match status" value="1"/>
</dbReference>
<dbReference type="PANTHER" id="PTHR47966:SF47">
    <property type="entry name" value="ENDOPEPTIDASE, PUTATIVE (AFU_ORTHOLOGUE AFUA_3G01220)-RELATED"/>
    <property type="match status" value="1"/>
</dbReference>
<gene>
    <name evidence="4" type="ORF">PG994_001732</name>
</gene>
<evidence type="ECO:0000256" key="1">
    <source>
        <dbReference type="ARBA" id="ARBA00007447"/>
    </source>
</evidence>
<proteinExistence type="inferred from homology"/>
<dbReference type="Pfam" id="PF00026">
    <property type="entry name" value="Asp"/>
    <property type="match status" value="1"/>
</dbReference>
<organism evidence="4 5">
    <name type="scientific">Apiospora phragmitis</name>
    <dbReference type="NCBI Taxonomy" id="2905665"/>
    <lineage>
        <taxon>Eukaryota</taxon>
        <taxon>Fungi</taxon>
        <taxon>Dikarya</taxon>
        <taxon>Ascomycota</taxon>
        <taxon>Pezizomycotina</taxon>
        <taxon>Sordariomycetes</taxon>
        <taxon>Xylariomycetidae</taxon>
        <taxon>Amphisphaeriales</taxon>
        <taxon>Apiosporaceae</taxon>
        <taxon>Apiospora</taxon>
    </lineage>
</organism>
<evidence type="ECO:0000259" key="3">
    <source>
        <dbReference type="PROSITE" id="PS51767"/>
    </source>
</evidence>
<dbReference type="Gene3D" id="2.40.70.10">
    <property type="entry name" value="Acid Proteases"/>
    <property type="match status" value="2"/>
</dbReference>
<keyword evidence="5" id="KW-1185">Reference proteome</keyword>
<evidence type="ECO:0000313" key="5">
    <source>
        <dbReference type="Proteomes" id="UP001480595"/>
    </source>
</evidence>
<feature type="region of interest" description="Disordered" evidence="2">
    <location>
        <begin position="47"/>
        <end position="71"/>
    </location>
</feature>
<dbReference type="InterPro" id="IPR021109">
    <property type="entry name" value="Peptidase_aspartic_dom_sf"/>
</dbReference>